<keyword evidence="8" id="KW-0472">Membrane</keyword>
<dbReference type="CDD" id="cd11010">
    <property type="entry name" value="S1-P1_nuclease"/>
    <property type="match status" value="1"/>
</dbReference>
<dbReference type="VEuPathDB" id="CryptoDB:Vbra_5963"/>
<reference evidence="10 11" key="1">
    <citation type="submission" date="2014-11" db="EMBL/GenBank/DDBJ databases">
        <authorList>
            <person name="Zhu J."/>
            <person name="Qi W."/>
            <person name="Song R."/>
        </authorList>
    </citation>
    <scope>NUCLEOTIDE SEQUENCE [LARGE SCALE GENOMIC DNA]</scope>
</reference>
<keyword evidence="3" id="KW-0479">Metal-binding</keyword>
<dbReference type="AlphaFoldDB" id="A0A0G4FVG6"/>
<keyword evidence="9" id="KW-0732">Signal</keyword>
<sequence length="425" mass="47370">MAGPWCGLTFCLLILLAQSPFCAAWLDDGHMLVGGIAKYVMTHQMDGGKTAVEALEAVLRGWEYQYPGLSSLVTAPIWPDHIKCTKDVGHCRGGWRHEGLRVFDAWHSINVPLNPLDVALPENVHESINAQWLLEHANKTLMELGRKQDKGTIFSWNFMLRFLMHVYRDIHQPLHACTLYNSQFANGDKGGNDVKIKVAIGEGMGYSPPSLHTLWDAAGGPLQRLWPQHTEEDVLCEALEHKDHIRQAMASPEARILDFKDIIAESHQFCEQHVYTEFLKTDGALPYQPSDDYIHQTAAISYGRIIIAGVRLAQLLMPIADNAISMQARETPQKTPEPVEEPQNAADAETTALLGVDEDGAAMWKAMCGLLVLAVLCLSVMVAWLGWRQAWCVREARLKAEMLNIIQMAAARPDRNVGALQAIDR</sequence>
<dbReference type="GO" id="GO:0016788">
    <property type="term" value="F:hydrolase activity, acting on ester bonds"/>
    <property type="evidence" value="ECO:0007669"/>
    <property type="project" value="InterPro"/>
</dbReference>
<dbReference type="Gene3D" id="1.10.575.10">
    <property type="entry name" value="P1 Nuclease"/>
    <property type="match status" value="1"/>
</dbReference>
<evidence type="ECO:0000256" key="1">
    <source>
        <dbReference type="ARBA" id="ARBA00009547"/>
    </source>
</evidence>
<dbReference type="GO" id="GO:0004519">
    <property type="term" value="F:endonuclease activity"/>
    <property type="evidence" value="ECO:0007669"/>
    <property type="project" value="UniProtKB-KW"/>
</dbReference>
<keyword evidence="7" id="KW-0325">Glycoprotein</keyword>
<dbReference type="OMA" id="NVHESIN"/>
<evidence type="ECO:0000256" key="4">
    <source>
        <dbReference type="ARBA" id="ARBA00022759"/>
    </source>
</evidence>
<dbReference type="InParanoid" id="A0A0G4FVG6"/>
<evidence type="ECO:0000313" key="11">
    <source>
        <dbReference type="Proteomes" id="UP000041254"/>
    </source>
</evidence>
<keyword evidence="11" id="KW-1185">Reference proteome</keyword>
<proteinExistence type="inferred from homology"/>
<keyword evidence="2" id="KW-0540">Nuclease</keyword>
<comment type="similarity">
    <text evidence="1">Belongs to the nuclease type I family.</text>
</comment>
<dbReference type="Pfam" id="PF02265">
    <property type="entry name" value="S1-P1_nuclease"/>
    <property type="match status" value="1"/>
</dbReference>
<keyword evidence="5" id="KW-0378">Hydrolase</keyword>
<evidence type="ECO:0000256" key="5">
    <source>
        <dbReference type="ARBA" id="ARBA00022801"/>
    </source>
</evidence>
<dbReference type="OrthoDB" id="441446at2759"/>
<dbReference type="InterPro" id="IPR003154">
    <property type="entry name" value="S1/P1nuclease"/>
</dbReference>
<evidence type="ECO:0000256" key="8">
    <source>
        <dbReference type="SAM" id="Phobius"/>
    </source>
</evidence>
<gene>
    <name evidence="10" type="ORF">Vbra_5963</name>
</gene>
<dbReference type="GO" id="GO:0003676">
    <property type="term" value="F:nucleic acid binding"/>
    <property type="evidence" value="ECO:0007669"/>
    <property type="project" value="InterPro"/>
</dbReference>
<dbReference type="InterPro" id="IPR008947">
    <property type="entry name" value="PLipase_C/P1_nuclease_dom_sf"/>
</dbReference>
<dbReference type="STRING" id="1169540.A0A0G4FVG6"/>
<keyword evidence="6" id="KW-1015">Disulfide bond</keyword>
<name>A0A0G4FVG6_VITBC</name>
<evidence type="ECO:0008006" key="12">
    <source>
        <dbReference type="Google" id="ProtNLM"/>
    </source>
</evidence>
<organism evidence="10 11">
    <name type="scientific">Vitrella brassicaformis (strain CCMP3155)</name>
    <dbReference type="NCBI Taxonomy" id="1169540"/>
    <lineage>
        <taxon>Eukaryota</taxon>
        <taxon>Sar</taxon>
        <taxon>Alveolata</taxon>
        <taxon>Colpodellida</taxon>
        <taxon>Vitrellaceae</taxon>
        <taxon>Vitrella</taxon>
    </lineage>
</organism>
<dbReference type="PhylomeDB" id="A0A0G4FVG6"/>
<dbReference type="GO" id="GO:0006308">
    <property type="term" value="P:DNA catabolic process"/>
    <property type="evidence" value="ECO:0007669"/>
    <property type="project" value="InterPro"/>
</dbReference>
<dbReference type="SUPFAM" id="SSF48537">
    <property type="entry name" value="Phospholipase C/P1 nuclease"/>
    <property type="match status" value="1"/>
</dbReference>
<keyword evidence="4" id="KW-0255">Endonuclease</keyword>
<accession>A0A0G4FVG6</accession>
<protein>
    <recommendedName>
        <fullName evidence="12">Aspergillus nuclease S(1)</fullName>
    </recommendedName>
</protein>
<dbReference type="PANTHER" id="PTHR33146">
    <property type="entry name" value="ENDONUCLEASE 4"/>
    <property type="match status" value="1"/>
</dbReference>
<keyword evidence="8" id="KW-0812">Transmembrane</keyword>
<feature type="signal peptide" evidence="9">
    <location>
        <begin position="1"/>
        <end position="24"/>
    </location>
</feature>
<feature type="transmembrane region" description="Helical" evidence="8">
    <location>
        <begin position="362"/>
        <end position="387"/>
    </location>
</feature>
<evidence type="ECO:0000256" key="6">
    <source>
        <dbReference type="ARBA" id="ARBA00023157"/>
    </source>
</evidence>
<evidence type="ECO:0000313" key="10">
    <source>
        <dbReference type="EMBL" id="CEM18529.1"/>
    </source>
</evidence>
<dbReference type="EMBL" id="CDMY01000502">
    <property type="protein sequence ID" value="CEM18529.1"/>
    <property type="molecule type" value="Genomic_DNA"/>
</dbReference>
<evidence type="ECO:0000256" key="2">
    <source>
        <dbReference type="ARBA" id="ARBA00022722"/>
    </source>
</evidence>
<feature type="chain" id="PRO_5005189111" description="Aspergillus nuclease S(1)" evidence="9">
    <location>
        <begin position="25"/>
        <end position="425"/>
    </location>
</feature>
<evidence type="ECO:0000256" key="3">
    <source>
        <dbReference type="ARBA" id="ARBA00022723"/>
    </source>
</evidence>
<evidence type="ECO:0000256" key="9">
    <source>
        <dbReference type="SAM" id="SignalP"/>
    </source>
</evidence>
<evidence type="ECO:0000256" key="7">
    <source>
        <dbReference type="ARBA" id="ARBA00023180"/>
    </source>
</evidence>
<keyword evidence="8" id="KW-1133">Transmembrane helix</keyword>
<dbReference type="GO" id="GO:0046872">
    <property type="term" value="F:metal ion binding"/>
    <property type="evidence" value="ECO:0007669"/>
    <property type="project" value="UniProtKB-KW"/>
</dbReference>
<dbReference type="FunCoup" id="A0A0G4FVG6">
    <property type="interactions" value="1"/>
</dbReference>
<dbReference type="PANTHER" id="PTHR33146:SF10">
    <property type="entry name" value="STRAND-SPECIFIC NUCLEASE, PUTATIVE-RELATED"/>
    <property type="match status" value="1"/>
</dbReference>
<dbReference type="Proteomes" id="UP000041254">
    <property type="component" value="Unassembled WGS sequence"/>
</dbReference>